<dbReference type="RefSeq" id="WP_092870767.1">
    <property type="nucleotide sequence ID" value="NZ_FOJY01000004.1"/>
</dbReference>
<proteinExistence type="predicted"/>
<dbReference type="STRING" id="1120918.SAMN05216249_10462"/>
<dbReference type="Proteomes" id="UP000198838">
    <property type="component" value="Unassembled WGS sequence"/>
</dbReference>
<gene>
    <name evidence="2" type="ORF">SAMN05216249_10462</name>
</gene>
<keyword evidence="1" id="KW-0175">Coiled coil</keyword>
<name>A0A1I0WGK9_9FIRM</name>
<evidence type="ECO:0000313" key="3">
    <source>
        <dbReference type="Proteomes" id="UP000198838"/>
    </source>
</evidence>
<reference evidence="2 3" key="1">
    <citation type="submission" date="2016-10" db="EMBL/GenBank/DDBJ databases">
        <authorList>
            <person name="de Groot N.N."/>
        </authorList>
    </citation>
    <scope>NUCLEOTIDE SEQUENCE [LARGE SCALE GENOMIC DNA]</scope>
    <source>
        <strain evidence="2 3">DSM 5522</strain>
    </source>
</reference>
<dbReference type="InterPro" id="IPR009636">
    <property type="entry name" value="SCAF"/>
</dbReference>
<feature type="coiled-coil region" evidence="1">
    <location>
        <begin position="6"/>
        <end position="91"/>
    </location>
</feature>
<dbReference type="OrthoDB" id="2067520at2"/>
<protein>
    <submittedName>
        <fullName evidence="2">Phage minor structural protein GP20</fullName>
    </submittedName>
</protein>
<accession>A0A1I0WGK9</accession>
<keyword evidence="3" id="KW-1185">Reference proteome</keyword>
<dbReference type="Pfam" id="PF06810">
    <property type="entry name" value="Phage_scaffold"/>
    <property type="match status" value="1"/>
</dbReference>
<dbReference type="EMBL" id="FOJY01000004">
    <property type="protein sequence ID" value="SFA87704.1"/>
    <property type="molecule type" value="Genomic_DNA"/>
</dbReference>
<dbReference type="AlphaFoldDB" id="A0A1I0WGK9"/>
<organism evidence="2 3">
    <name type="scientific">Acetitomaculum ruminis DSM 5522</name>
    <dbReference type="NCBI Taxonomy" id="1120918"/>
    <lineage>
        <taxon>Bacteria</taxon>
        <taxon>Bacillati</taxon>
        <taxon>Bacillota</taxon>
        <taxon>Clostridia</taxon>
        <taxon>Lachnospirales</taxon>
        <taxon>Lachnospiraceae</taxon>
        <taxon>Acetitomaculum</taxon>
    </lineage>
</organism>
<evidence type="ECO:0000313" key="2">
    <source>
        <dbReference type="EMBL" id="SFA87704.1"/>
    </source>
</evidence>
<sequence length="211" mass="23934">MKKEDLLKLEGMSEQLAEKVAELSKEELKEYIPKTRFNEVNEAKKNAEKLLKEHDEKLEALKEDNADNEELKKQIETLQEENTKMAKAHEDELKALKVSAAVESALTKNGAKNTIAVKALLDLKDAELLEDGSIKGLADQIKKLKEEEDTSFLFNVSDGQTKLKGSSPANKGSKITGEITKEQFRRMGYKERTELFNTNKELYDSLTERNE</sequence>
<evidence type="ECO:0000256" key="1">
    <source>
        <dbReference type="SAM" id="Coils"/>
    </source>
</evidence>